<evidence type="ECO:0000313" key="2">
    <source>
        <dbReference type="Proteomes" id="UP001324634"/>
    </source>
</evidence>
<protein>
    <submittedName>
        <fullName evidence="1">Uncharacterized protein</fullName>
    </submittedName>
</protein>
<sequence length="468" mass="53988">MKAYFEIFKSQGFWSSKPEDIDRILLSKSDDQIQELVGAIQKYYISNDVEPINADHALITQDIDILNCDGFLKRALLLYETIVIQDPIPSFDPSLKSKIEIRSNEENPQYIRNKITLCLKWLVTNEKLVTSKIIVLSPEKYISKNNEAVRSSLIYMEQLLPEGPTDLVINSNQDFLKFCLENADVFPITFEPDGGKKRHWDKFDVPHNIISIDFKNDPRYVPSSIYQLFEINNVPKDGNNTFDIFLPMQDPGLVERSKYERWRNDSILKVGLKRVKSLEYGLRLAEFQNGILFTESTFEWGLLNNFMAHPKKEEAKLANIISNMNLPFLGNVKFQNIVKLRSNEESFFNFRSMMKQACKSVELTKPSDFVQVAHDIEKDLIRPEFARIKAEYKSIQKKYLSLATIEMATFYLSASTGGLSLIASLLAAGKMVPDIMNDIRDYQRNNVYMLWKLKEENSKAHTASNILL</sequence>
<proteinExistence type="predicted"/>
<dbReference type="EMBL" id="CP139487">
    <property type="protein sequence ID" value="WPU66577.1"/>
    <property type="molecule type" value="Genomic_DNA"/>
</dbReference>
<dbReference type="KEGG" id="psti:SOO65_07450"/>
<dbReference type="Proteomes" id="UP001324634">
    <property type="component" value="Chromosome"/>
</dbReference>
<dbReference type="RefSeq" id="WP_321398932.1">
    <property type="nucleotide sequence ID" value="NZ_CP139487.1"/>
</dbReference>
<gene>
    <name evidence="1" type="ORF">SOO65_07450</name>
</gene>
<keyword evidence="2" id="KW-1185">Reference proteome</keyword>
<evidence type="ECO:0000313" key="1">
    <source>
        <dbReference type="EMBL" id="WPU66577.1"/>
    </source>
</evidence>
<name>A0AAX4HTN8_9BACT</name>
<organism evidence="1 2">
    <name type="scientific">Peredibacter starrii</name>
    <dbReference type="NCBI Taxonomy" id="28202"/>
    <lineage>
        <taxon>Bacteria</taxon>
        <taxon>Pseudomonadati</taxon>
        <taxon>Bdellovibrionota</taxon>
        <taxon>Bacteriovoracia</taxon>
        <taxon>Bacteriovoracales</taxon>
        <taxon>Bacteriovoracaceae</taxon>
        <taxon>Peredibacter</taxon>
    </lineage>
</organism>
<dbReference type="AlphaFoldDB" id="A0AAX4HTN8"/>
<accession>A0AAX4HTN8</accession>
<reference evidence="1 2" key="1">
    <citation type="submission" date="2023-11" db="EMBL/GenBank/DDBJ databases">
        <title>Peredibacter starrii A3.12.</title>
        <authorList>
            <person name="Mitchell R.J."/>
        </authorList>
    </citation>
    <scope>NUCLEOTIDE SEQUENCE [LARGE SCALE GENOMIC DNA]</scope>
    <source>
        <strain evidence="1 2">A3.12</strain>
    </source>
</reference>